<dbReference type="Pfam" id="PF11614">
    <property type="entry name" value="FixG_C"/>
    <property type="match status" value="1"/>
</dbReference>
<evidence type="ECO:0000313" key="10">
    <source>
        <dbReference type="Proteomes" id="UP000215214"/>
    </source>
</evidence>
<accession>A0A238U5U2</accession>
<dbReference type="InterPro" id="IPR017900">
    <property type="entry name" value="4Fe4S_Fe_S_CS"/>
</dbReference>
<reference evidence="9 10" key="1">
    <citation type="submission" date="2017-07" db="EMBL/GenBank/DDBJ databases">
        <authorList>
            <person name="Sun Z.S."/>
            <person name="Albrecht U."/>
            <person name="Echele G."/>
            <person name="Lee C.C."/>
        </authorList>
    </citation>
    <scope>NUCLEOTIDE SEQUENCE [LARGE SCALE GENOMIC DNA]</scope>
    <source>
        <strain evidence="10">type strain: KCTC 22618</strain>
    </source>
</reference>
<evidence type="ECO:0000256" key="1">
    <source>
        <dbReference type="ARBA" id="ARBA00022448"/>
    </source>
</evidence>
<feature type="transmembrane region" description="Helical" evidence="7">
    <location>
        <begin position="84"/>
        <end position="110"/>
    </location>
</feature>
<dbReference type="InterPro" id="IPR017896">
    <property type="entry name" value="4Fe4S_Fe-S-bd"/>
</dbReference>
<sequence>METPKNEKFRDSIGTIDSEGKRAWVFPKQPKGKLYNYRSYVSYALLLFLLSAPFIKINGNQFLLFNVLERKFNVFGFPFWPQDFHLVVISMIIGVVFVTLFTVVFGRVFCGWICPQTIFLEMVFRKIEYWIEGDRGKQIRLAKQPWNAEKIRKKVLKWFVFFLISFGIANVFLAYIIGSDELLLYISNGPANHVSIFIALLIFTGVFYFVFAWFREQVCIIACPYGRLQGVLLDNQSVVVAYDYKRGEKEKGRAKFNKKEDRIASGKGDCIDCKQCVHVCPTGIDIRNGTQLECVNCTACIDECDTMMENIGYPKGLIRFASIENIEKKSPFKFTARMKGYAAVLVILFGVLTGMLFLRNDVEAKVFRLPGQLYERKADGIISNVYSFKIVNKTTEEINNIHYELLSHKGKIEIVTHQDFTIPKQGMAEGSLFIELHQSQLKKDRVKLKIGVYSKNKLIETTTTNFLGPRKFW</sequence>
<evidence type="ECO:0000256" key="5">
    <source>
        <dbReference type="ARBA" id="ARBA00023004"/>
    </source>
</evidence>
<keyword evidence="4" id="KW-0249">Electron transport</keyword>
<protein>
    <submittedName>
        <fullName evidence="9">Cytochrome cbb3 oxidase maturation protein CcoG</fullName>
    </submittedName>
</protein>
<dbReference type="Pfam" id="PF13746">
    <property type="entry name" value="Fer4_18"/>
    <property type="match status" value="1"/>
</dbReference>
<dbReference type="Proteomes" id="UP000215214">
    <property type="component" value="Chromosome TJEJU"/>
</dbReference>
<keyword evidence="7" id="KW-0812">Transmembrane</keyword>
<feature type="domain" description="4Fe-4S ferredoxin-type" evidence="8">
    <location>
        <begin position="261"/>
        <end position="289"/>
    </location>
</feature>
<dbReference type="SUPFAM" id="SSF54862">
    <property type="entry name" value="4Fe-4S ferredoxins"/>
    <property type="match status" value="1"/>
</dbReference>
<name>A0A238U5U2_9FLAO</name>
<evidence type="ECO:0000256" key="4">
    <source>
        <dbReference type="ARBA" id="ARBA00022982"/>
    </source>
</evidence>
<keyword evidence="10" id="KW-1185">Reference proteome</keyword>
<dbReference type="PANTHER" id="PTHR30176:SF3">
    <property type="entry name" value="FERREDOXIN-TYPE PROTEIN NAPH"/>
    <property type="match status" value="1"/>
</dbReference>
<proteinExistence type="predicted"/>
<keyword evidence="7" id="KW-0472">Membrane</keyword>
<feature type="transmembrane region" description="Helical" evidence="7">
    <location>
        <begin position="155"/>
        <end position="176"/>
    </location>
</feature>
<dbReference type="NCBIfam" id="TIGR02745">
    <property type="entry name" value="ccoG_rdxA_fixG"/>
    <property type="match status" value="1"/>
</dbReference>
<dbReference type="InterPro" id="IPR013783">
    <property type="entry name" value="Ig-like_fold"/>
</dbReference>
<evidence type="ECO:0000313" key="9">
    <source>
        <dbReference type="EMBL" id="SNR14507.1"/>
    </source>
</evidence>
<keyword evidence="2" id="KW-0004">4Fe-4S</keyword>
<dbReference type="GO" id="GO:0046872">
    <property type="term" value="F:metal ion binding"/>
    <property type="evidence" value="ECO:0007669"/>
    <property type="project" value="UniProtKB-KW"/>
</dbReference>
<dbReference type="Gene3D" id="2.60.40.10">
    <property type="entry name" value="Immunoglobulins"/>
    <property type="match status" value="1"/>
</dbReference>
<dbReference type="RefSeq" id="WP_095069524.1">
    <property type="nucleotide sequence ID" value="NZ_LT899436.1"/>
</dbReference>
<evidence type="ECO:0000256" key="7">
    <source>
        <dbReference type="SAM" id="Phobius"/>
    </source>
</evidence>
<feature type="transmembrane region" description="Helical" evidence="7">
    <location>
        <begin position="338"/>
        <end position="358"/>
    </location>
</feature>
<gene>
    <name evidence="9" type="primary">ccoG</name>
    <name evidence="9" type="ORF">TJEJU_0735</name>
</gene>
<dbReference type="EMBL" id="LT899436">
    <property type="protein sequence ID" value="SNR14507.1"/>
    <property type="molecule type" value="Genomic_DNA"/>
</dbReference>
<dbReference type="PROSITE" id="PS51379">
    <property type="entry name" value="4FE4S_FER_2"/>
    <property type="match status" value="1"/>
</dbReference>
<dbReference type="GO" id="GO:0051539">
    <property type="term" value="F:4 iron, 4 sulfur cluster binding"/>
    <property type="evidence" value="ECO:0007669"/>
    <property type="project" value="UniProtKB-KW"/>
</dbReference>
<dbReference type="KEGG" id="tje:TJEJU_0735"/>
<dbReference type="Pfam" id="PF12801">
    <property type="entry name" value="Fer4_5"/>
    <property type="match status" value="1"/>
</dbReference>
<keyword evidence="3" id="KW-0479">Metal-binding</keyword>
<feature type="transmembrane region" description="Helical" evidence="7">
    <location>
        <begin position="196"/>
        <end position="214"/>
    </location>
</feature>
<dbReference type="PROSITE" id="PS00198">
    <property type="entry name" value="4FE4S_FER_1"/>
    <property type="match status" value="1"/>
</dbReference>
<dbReference type="InterPro" id="IPR014116">
    <property type="entry name" value="Cyt_c_oxidase_cbb3_FixG"/>
</dbReference>
<organism evidence="9 10">
    <name type="scientific">Tenacibaculum jejuense</name>
    <dbReference type="NCBI Taxonomy" id="584609"/>
    <lineage>
        <taxon>Bacteria</taxon>
        <taxon>Pseudomonadati</taxon>
        <taxon>Bacteroidota</taxon>
        <taxon>Flavobacteriia</taxon>
        <taxon>Flavobacteriales</taxon>
        <taxon>Flavobacteriaceae</taxon>
        <taxon>Tenacibaculum</taxon>
    </lineage>
</organism>
<dbReference type="PANTHER" id="PTHR30176">
    <property type="entry name" value="FERREDOXIN-TYPE PROTEIN NAPH"/>
    <property type="match status" value="1"/>
</dbReference>
<keyword evidence="1" id="KW-0813">Transport</keyword>
<evidence type="ECO:0000256" key="2">
    <source>
        <dbReference type="ARBA" id="ARBA00022485"/>
    </source>
</evidence>
<dbReference type="Gene3D" id="3.30.70.20">
    <property type="match status" value="1"/>
</dbReference>
<feature type="transmembrane region" description="Helical" evidence="7">
    <location>
        <begin position="40"/>
        <end position="64"/>
    </location>
</feature>
<dbReference type="GO" id="GO:0005886">
    <property type="term" value="C:plasma membrane"/>
    <property type="evidence" value="ECO:0007669"/>
    <property type="project" value="TreeGrafter"/>
</dbReference>
<dbReference type="InterPro" id="IPR051684">
    <property type="entry name" value="Electron_Trans/Redox"/>
</dbReference>
<keyword evidence="5" id="KW-0408">Iron</keyword>
<keyword evidence="6" id="KW-0411">Iron-sulfur</keyword>
<dbReference type="AlphaFoldDB" id="A0A238U5U2"/>
<dbReference type="InterPro" id="IPR032879">
    <property type="entry name" value="FixG_C"/>
</dbReference>
<evidence type="ECO:0000259" key="8">
    <source>
        <dbReference type="PROSITE" id="PS51379"/>
    </source>
</evidence>
<dbReference type="OrthoDB" id="9811700at2"/>
<evidence type="ECO:0000256" key="6">
    <source>
        <dbReference type="ARBA" id="ARBA00023014"/>
    </source>
</evidence>
<keyword evidence="7" id="KW-1133">Transmembrane helix</keyword>
<evidence type="ECO:0000256" key="3">
    <source>
        <dbReference type="ARBA" id="ARBA00022723"/>
    </source>
</evidence>